<accession>A0AAU9R283</accession>
<dbReference type="EMBL" id="CAKMUD010000149">
    <property type="protein sequence ID" value="CAH1603997.1"/>
    <property type="molecule type" value="Genomic_DNA"/>
</dbReference>
<evidence type="ECO:0008006" key="3">
    <source>
        <dbReference type="Google" id="ProtNLM"/>
    </source>
</evidence>
<comment type="caution">
    <text evidence="1">The sequence shown here is derived from an EMBL/GenBank/DDBJ whole genome shotgun (WGS) entry which is preliminary data.</text>
</comment>
<protein>
    <recommendedName>
        <fullName evidence="3">Outer membrane protein beta-barrel domain-containing protein</fullName>
    </recommendedName>
</protein>
<sequence>MSNLIKGVIATIILVSTIISNGLDYDFTEDTSFYVTGFSKHVGVDGDFNEVHDLIGIEHKNFFFGTYNNSYYDQTYLATYNFKWSASEHFESDIASYFNYGFTAGMSYGYDCDYIDFAICKNKFMPVITPYIEFDKYFIKPNISMLGNAFFITFRIGK</sequence>
<reference evidence="1" key="1">
    <citation type="submission" date="2022-01" db="EMBL/GenBank/DDBJ databases">
        <authorList>
            <person name="Lagorce A."/>
        </authorList>
    </citation>
    <scope>NUCLEOTIDE SEQUENCE</scope>
    <source>
        <strain evidence="1">Th15_F1_A12</strain>
    </source>
</reference>
<dbReference type="Proteomes" id="UP001295462">
    <property type="component" value="Unassembled WGS sequence"/>
</dbReference>
<gene>
    <name evidence="1" type="ORF">THF1A12_90101</name>
</gene>
<evidence type="ECO:0000313" key="2">
    <source>
        <dbReference type="Proteomes" id="UP001295462"/>
    </source>
</evidence>
<organism evidence="1 2">
    <name type="scientific">Vibrio jasicida</name>
    <dbReference type="NCBI Taxonomy" id="766224"/>
    <lineage>
        <taxon>Bacteria</taxon>
        <taxon>Pseudomonadati</taxon>
        <taxon>Pseudomonadota</taxon>
        <taxon>Gammaproteobacteria</taxon>
        <taxon>Vibrionales</taxon>
        <taxon>Vibrionaceae</taxon>
        <taxon>Vibrio</taxon>
    </lineage>
</organism>
<dbReference type="AlphaFoldDB" id="A0AAU9R283"/>
<dbReference type="RefSeq" id="WP_409588160.1">
    <property type="nucleotide sequence ID" value="NZ_CAKMTZ010000002.1"/>
</dbReference>
<name>A0AAU9R283_9VIBR</name>
<evidence type="ECO:0000313" key="1">
    <source>
        <dbReference type="EMBL" id="CAH1603997.1"/>
    </source>
</evidence>
<proteinExistence type="predicted"/>